<keyword evidence="1" id="KW-1133">Transmembrane helix</keyword>
<sequence>MAQLIRDIIHGYHDVMDNKSGYYNCEARLIGEGREGFRCITSRHLGANWLCLAVTVVVYMECGVMVVRRPERPPHCNMPSSSVELSTTSALDNYATEADHFLLNYRVYYKAEWSDFLATDKEVLPDFSVNHRVLDGVNSTS</sequence>
<dbReference type="AlphaFoldDB" id="A0A7R9FXC6"/>
<organism evidence="2">
    <name type="scientific">Timema shepardi</name>
    <name type="common">Walking stick</name>
    <dbReference type="NCBI Taxonomy" id="629360"/>
    <lineage>
        <taxon>Eukaryota</taxon>
        <taxon>Metazoa</taxon>
        <taxon>Ecdysozoa</taxon>
        <taxon>Arthropoda</taxon>
        <taxon>Hexapoda</taxon>
        <taxon>Insecta</taxon>
        <taxon>Pterygota</taxon>
        <taxon>Neoptera</taxon>
        <taxon>Polyneoptera</taxon>
        <taxon>Phasmatodea</taxon>
        <taxon>Timematodea</taxon>
        <taxon>Timematoidea</taxon>
        <taxon>Timematidae</taxon>
        <taxon>Timema</taxon>
    </lineage>
</organism>
<name>A0A7R9FXC6_TIMSH</name>
<feature type="transmembrane region" description="Helical" evidence="1">
    <location>
        <begin position="47"/>
        <end position="67"/>
    </location>
</feature>
<evidence type="ECO:0000256" key="1">
    <source>
        <dbReference type="SAM" id="Phobius"/>
    </source>
</evidence>
<gene>
    <name evidence="2" type="ORF">TSIB3V08_LOCUS2197</name>
</gene>
<dbReference type="EMBL" id="OC000646">
    <property type="protein sequence ID" value="CAD7257952.1"/>
    <property type="molecule type" value="Genomic_DNA"/>
</dbReference>
<accession>A0A7R9FXC6</accession>
<keyword evidence="1" id="KW-0812">Transmembrane</keyword>
<reference evidence="2" key="1">
    <citation type="submission" date="2020-11" db="EMBL/GenBank/DDBJ databases">
        <authorList>
            <person name="Tran Van P."/>
        </authorList>
    </citation>
    <scope>NUCLEOTIDE SEQUENCE</scope>
</reference>
<keyword evidence="1" id="KW-0472">Membrane</keyword>
<proteinExistence type="predicted"/>
<evidence type="ECO:0000313" key="2">
    <source>
        <dbReference type="EMBL" id="CAD7257952.1"/>
    </source>
</evidence>
<protein>
    <submittedName>
        <fullName evidence="2">Uncharacterized protein</fullName>
    </submittedName>
</protein>